<dbReference type="Proteomes" id="UP000184480">
    <property type="component" value="Unassembled WGS sequence"/>
</dbReference>
<keyword evidence="4" id="KW-1185">Reference proteome</keyword>
<evidence type="ECO:0000259" key="2">
    <source>
        <dbReference type="Pfam" id="PF19572"/>
    </source>
</evidence>
<name>A0A1M5FZL7_9BACT</name>
<feature type="signal peptide" evidence="1">
    <location>
        <begin position="1"/>
        <end position="25"/>
    </location>
</feature>
<reference evidence="4" key="1">
    <citation type="submission" date="2016-11" db="EMBL/GenBank/DDBJ databases">
        <authorList>
            <person name="Varghese N."/>
            <person name="Submissions S."/>
        </authorList>
    </citation>
    <scope>NUCLEOTIDE SEQUENCE [LARGE SCALE GENOMIC DNA]</scope>
    <source>
        <strain evidence="4">DSM 27370</strain>
    </source>
</reference>
<evidence type="ECO:0000313" key="4">
    <source>
        <dbReference type="Proteomes" id="UP000184480"/>
    </source>
</evidence>
<dbReference type="Gene3D" id="2.40.160.60">
    <property type="entry name" value="Outer membrane protein transport protein (OMPP1/FadL/TodX)"/>
    <property type="match status" value="1"/>
</dbReference>
<dbReference type="InterPro" id="IPR045741">
    <property type="entry name" value="PorV"/>
</dbReference>
<gene>
    <name evidence="3" type="ORF">SAMN05444362_1136</name>
</gene>
<sequence length="388" mass="42515">MRNMKVTNKYLFSGLFMLASLAASGQTGTVVTAVPSLSIAPDARGGGMGDVGAATLPDYYSQHWNPAKHAFLESKAGATVSYTPWLRKIVQDIALVYASGFYKFGYEENQAVSASIRYFSIGDIPETNLEGQFVSMISPYEMAFDIGYSRKLTETFAGGVTLRYIRTDYSTATDENTTAGNAFAADIAGYNEAYINIGSVESILGLGFNVSNIGTKISMDDGNTSYFLPTNMRLGASLTYPLDEYNTLAFNVDLNKLLVPSRPVQKDGESDNDFADRAESVRNTSSISGIFKSFGDSPDGFKGELEEITWSAGLEYAYNNQFLLRGGYYNESQRQGNRKYFSFGAGFKMSAFQLDAAYLISTADSNPLDQTLRFSLGFNMEGLRNLFK</sequence>
<evidence type="ECO:0000256" key="1">
    <source>
        <dbReference type="SAM" id="SignalP"/>
    </source>
</evidence>
<accession>A0A1M5FZL7</accession>
<dbReference type="STRING" id="1346286.SAMN05444362_1136"/>
<dbReference type="NCBIfam" id="NF033710">
    <property type="entry name" value="T9SS_OM_PorV"/>
    <property type="match status" value="1"/>
</dbReference>
<keyword evidence="1" id="KW-0732">Signal</keyword>
<evidence type="ECO:0000313" key="3">
    <source>
        <dbReference type="EMBL" id="SHF97017.1"/>
    </source>
</evidence>
<dbReference type="NCBIfam" id="NF033709">
    <property type="entry name" value="PorV_fam"/>
    <property type="match status" value="1"/>
</dbReference>
<proteinExistence type="predicted"/>
<feature type="chain" id="PRO_5012906248" description="Type IX secretion system protein PorV domain-containing protein" evidence="1">
    <location>
        <begin position="26"/>
        <end position="388"/>
    </location>
</feature>
<dbReference type="Pfam" id="PF19572">
    <property type="entry name" value="PorV"/>
    <property type="match status" value="1"/>
</dbReference>
<protein>
    <recommendedName>
        <fullName evidence="2">Type IX secretion system protein PorV domain-containing protein</fullName>
    </recommendedName>
</protein>
<dbReference type="EMBL" id="FQUC01000013">
    <property type="protein sequence ID" value="SHF97017.1"/>
    <property type="molecule type" value="Genomic_DNA"/>
</dbReference>
<dbReference type="InterPro" id="IPR047799">
    <property type="entry name" value="T9SS_OM_PorV"/>
</dbReference>
<dbReference type="AlphaFoldDB" id="A0A1M5FZL7"/>
<organism evidence="3 4">
    <name type="scientific">Dysgonomonas macrotermitis</name>
    <dbReference type="NCBI Taxonomy" id="1346286"/>
    <lineage>
        <taxon>Bacteria</taxon>
        <taxon>Pseudomonadati</taxon>
        <taxon>Bacteroidota</taxon>
        <taxon>Bacteroidia</taxon>
        <taxon>Bacteroidales</taxon>
        <taxon>Dysgonomonadaceae</taxon>
        <taxon>Dysgonomonas</taxon>
    </lineage>
</organism>
<feature type="domain" description="Type IX secretion system protein PorV" evidence="2">
    <location>
        <begin position="26"/>
        <end position="262"/>
    </location>
</feature>